<dbReference type="AlphaFoldDB" id="A0A841I2M1"/>
<protein>
    <submittedName>
        <fullName evidence="1">Uncharacterized protein</fullName>
    </submittedName>
</protein>
<dbReference type="RefSeq" id="WP_281377019.1">
    <property type="nucleotide sequence ID" value="NZ_JACHHG010000007.1"/>
</dbReference>
<dbReference type="EMBL" id="JACHHG010000007">
    <property type="protein sequence ID" value="MBB6098660.1"/>
    <property type="molecule type" value="Genomic_DNA"/>
</dbReference>
<keyword evidence="2" id="KW-1185">Reference proteome</keyword>
<gene>
    <name evidence="1" type="ORF">HNR42_002095</name>
</gene>
<proteinExistence type="predicted"/>
<name>A0A841I2M1_9DEIO</name>
<accession>A0A841I2M1</accession>
<organism evidence="1 2">
    <name type="scientific">Deinobacterium chartae</name>
    <dbReference type="NCBI Taxonomy" id="521158"/>
    <lineage>
        <taxon>Bacteria</taxon>
        <taxon>Thermotogati</taxon>
        <taxon>Deinococcota</taxon>
        <taxon>Deinococci</taxon>
        <taxon>Deinococcales</taxon>
        <taxon>Deinococcaceae</taxon>
        <taxon>Deinobacterium</taxon>
    </lineage>
</organism>
<evidence type="ECO:0000313" key="2">
    <source>
        <dbReference type="Proteomes" id="UP000569951"/>
    </source>
</evidence>
<evidence type="ECO:0000313" key="1">
    <source>
        <dbReference type="EMBL" id="MBB6098660.1"/>
    </source>
</evidence>
<dbReference type="Proteomes" id="UP000569951">
    <property type="component" value="Unassembled WGS sequence"/>
</dbReference>
<reference evidence="1 2" key="1">
    <citation type="submission" date="2020-08" db="EMBL/GenBank/DDBJ databases">
        <title>Genomic Encyclopedia of Type Strains, Phase IV (KMG-IV): sequencing the most valuable type-strain genomes for metagenomic binning, comparative biology and taxonomic classification.</title>
        <authorList>
            <person name="Goeker M."/>
        </authorList>
    </citation>
    <scope>NUCLEOTIDE SEQUENCE [LARGE SCALE GENOMIC DNA]</scope>
    <source>
        <strain evidence="1 2">DSM 21458</strain>
    </source>
</reference>
<comment type="caution">
    <text evidence="1">The sequence shown here is derived from an EMBL/GenBank/DDBJ whole genome shotgun (WGS) entry which is preliminary data.</text>
</comment>
<sequence>MPIKWLIKHTLKKKFKTYVRTHLLRFAGRVMHNLIHRSGRRHRF</sequence>